<feature type="domain" description="Aminotransferase class I/classII large" evidence="6">
    <location>
        <begin position="23"/>
        <end position="344"/>
    </location>
</feature>
<dbReference type="CDD" id="cd00609">
    <property type="entry name" value="AAT_like"/>
    <property type="match status" value="1"/>
</dbReference>
<dbReference type="InterPro" id="IPR015421">
    <property type="entry name" value="PyrdxlP-dep_Trfase_major"/>
</dbReference>
<evidence type="ECO:0000256" key="3">
    <source>
        <dbReference type="ARBA" id="ARBA00022898"/>
    </source>
</evidence>
<comment type="cofactor">
    <cofactor evidence="4">
        <name>pyridoxal 5'-phosphate</name>
        <dbReference type="ChEBI" id="CHEBI:597326"/>
    </cofactor>
</comment>
<proteinExistence type="inferred from homology"/>
<feature type="region of interest" description="Disordered" evidence="5">
    <location>
        <begin position="1"/>
        <end position="21"/>
    </location>
</feature>
<evidence type="ECO:0000256" key="1">
    <source>
        <dbReference type="ARBA" id="ARBA00022576"/>
    </source>
</evidence>
<dbReference type="EC" id="2.6.1.-" evidence="4"/>
<dbReference type="PROSITE" id="PS00105">
    <property type="entry name" value="AA_TRANSFER_CLASS_1"/>
    <property type="match status" value="1"/>
</dbReference>
<reference evidence="7 8" key="1">
    <citation type="submission" date="2017-02" db="EMBL/GenBank/DDBJ databases">
        <title>The new phylogeny of genus Mycobacterium.</title>
        <authorList>
            <person name="Tortoli E."/>
            <person name="Trovato A."/>
            <person name="Cirillo D.M."/>
        </authorList>
    </citation>
    <scope>NUCLEOTIDE SEQUENCE [LARGE SCALE GENOMIC DNA]</scope>
    <source>
        <strain evidence="7 8">DSM 44049</strain>
    </source>
</reference>
<evidence type="ECO:0000313" key="8">
    <source>
        <dbReference type="Proteomes" id="UP000192739"/>
    </source>
</evidence>
<dbReference type="InterPro" id="IPR015422">
    <property type="entry name" value="PyrdxlP-dep_Trfase_small"/>
</dbReference>
<dbReference type="PANTHER" id="PTHR43643:SF3">
    <property type="entry name" value="HISTIDINOL-PHOSPHATE AMINOTRANSFERASE"/>
    <property type="match status" value="1"/>
</dbReference>
<dbReference type="RefSeq" id="WP_069417383.1">
    <property type="nucleotide sequence ID" value="NZ_CBCRZH010000007.1"/>
</dbReference>
<keyword evidence="2 4" id="KW-0808">Transferase</keyword>
<dbReference type="Gene3D" id="3.90.1150.10">
    <property type="entry name" value="Aspartate Aminotransferase, domain 1"/>
    <property type="match status" value="1"/>
</dbReference>
<evidence type="ECO:0000313" key="7">
    <source>
        <dbReference type="EMBL" id="ORB05567.1"/>
    </source>
</evidence>
<evidence type="ECO:0000256" key="2">
    <source>
        <dbReference type="ARBA" id="ARBA00022679"/>
    </source>
</evidence>
<dbReference type="GO" id="GO:0030170">
    <property type="term" value="F:pyridoxal phosphate binding"/>
    <property type="evidence" value="ECO:0007669"/>
    <property type="project" value="InterPro"/>
</dbReference>
<dbReference type="Gene3D" id="3.40.640.10">
    <property type="entry name" value="Type I PLP-dependent aspartate aminotransferase-like (Major domain)"/>
    <property type="match status" value="1"/>
</dbReference>
<evidence type="ECO:0000256" key="5">
    <source>
        <dbReference type="SAM" id="MobiDB-lite"/>
    </source>
</evidence>
<dbReference type="Pfam" id="PF00155">
    <property type="entry name" value="Aminotran_1_2"/>
    <property type="match status" value="1"/>
</dbReference>
<dbReference type="InterPro" id="IPR050106">
    <property type="entry name" value="HistidinolP_aminotransfase"/>
</dbReference>
<keyword evidence="3" id="KW-0663">Pyridoxal phosphate</keyword>
<dbReference type="InterPro" id="IPR004838">
    <property type="entry name" value="NHTrfase_class1_PyrdxlP-BS"/>
</dbReference>
<keyword evidence="1 4" id="KW-0032">Aminotransferase</keyword>
<dbReference type="AlphaFoldDB" id="A0A1E3SNE3"/>
<sequence length="369" mass="39404">MRLKPTSLSGDGPNCGTGEPRVKYDLSRNELHLDPLPEVRQVIDSSAAFINRYPHAHLAARLAAQVAALHGIPRKQVVLGAGSLGVLDALLHVNAQTAGTTVFGTPTFDEYAVLVSRAGGIPVAVPSDPPGSQVLDDILARVDRSTQHVIIAAPHNPSGAAVTLDEIVRFREALPKAVLLVVDQAYAEFDETMPADALRHLVTELDGVVVLRSFSKAYGLAGLRIGYGVCSSADLAARVSSAVPMYSVNSLALAAATVSLRCPQELRDRVSRVVENRRRLEACLFRHGLSSGIVSQANFVWLPTEDGHTLFQHALADGILLREYPGLGVRITVGSDESVDALMGSLAAFATRRRLPFGVGVRALQRSHV</sequence>
<comment type="caution">
    <text evidence="7">The sequence shown here is derived from an EMBL/GenBank/DDBJ whole genome shotgun (WGS) entry which is preliminary data.</text>
</comment>
<dbReference type="InterPro" id="IPR004839">
    <property type="entry name" value="Aminotransferase_I/II_large"/>
</dbReference>
<keyword evidence="8" id="KW-1185">Reference proteome</keyword>
<name>A0A1E3SNE3_MYCIE</name>
<protein>
    <recommendedName>
        <fullName evidence="4">Aminotransferase</fullName>
        <ecNumber evidence="4">2.6.1.-</ecNumber>
    </recommendedName>
</protein>
<evidence type="ECO:0000259" key="6">
    <source>
        <dbReference type="Pfam" id="PF00155"/>
    </source>
</evidence>
<dbReference type="OrthoDB" id="4521515at2"/>
<dbReference type="Proteomes" id="UP000192739">
    <property type="component" value="Unassembled WGS sequence"/>
</dbReference>
<organism evidence="7 8">
    <name type="scientific">Mycobacterium intermedium</name>
    <dbReference type="NCBI Taxonomy" id="28445"/>
    <lineage>
        <taxon>Bacteria</taxon>
        <taxon>Bacillati</taxon>
        <taxon>Actinomycetota</taxon>
        <taxon>Actinomycetes</taxon>
        <taxon>Mycobacteriales</taxon>
        <taxon>Mycobacteriaceae</taxon>
        <taxon>Mycobacterium</taxon>
        <taxon>Mycobacterium simiae complex</taxon>
    </lineage>
</organism>
<comment type="similarity">
    <text evidence="4">Belongs to the class-I pyridoxal-phosphate-dependent aminotransferase family.</text>
</comment>
<accession>A0A1E3SNE3</accession>
<dbReference type="GO" id="GO:0008483">
    <property type="term" value="F:transaminase activity"/>
    <property type="evidence" value="ECO:0007669"/>
    <property type="project" value="UniProtKB-KW"/>
</dbReference>
<evidence type="ECO:0000256" key="4">
    <source>
        <dbReference type="RuleBase" id="RU000481"/>
    </source>
</evidence>
<dbReference type="SUPFAM" id="SSF53383">
    <property type="entry name" value="PLP-dependent transferases"/>
    <property type="match status" value="1"/>
</dbReference>
<dbReference type="InterPro" id="IPR015424">
    <property type="entry name" value="PyrdxlP-dep_Trfase"/>
</dbReference>
<dbReference type="PANTHER" id="PTHR43643">
    <property type="entry name" value="HISTIDINOL-PHOSPHATE AMINOTRANSFERASE 2"/>
    <property type="match status" value="1"/>
</dbReference>
<dbReference type="STRING" id="28445.BHQ20_01860"/>
<dbReference type="EMBL" id="MVHT01000029">
    <property type="protein sequence ID" value="ORB05567.1"/>
    <property type="molecule type" value="Genomic_DNA"/>
</dbReference>
<gene>
    <name evidence="7" type="ORF">BST27_12585</name>
</gene>